<evidence type="ECO:0000313" key="3">
    <source>
        <dbReference type="Proteomes" id="UP000623010"/>
    </source>
</evidence>
<feature type="compositionally biased region" description="Basic and acidic residues" evidence="1">
    <location>
        <begin position="208"/>
        <end position="218"/>
    </location>
</feature>
<dbReference type="RefSeq" id="WP_190058202.1">
    <property type="nucleotide sequence ID" value="NZ_BMWH01000012.1"/>
</dbReference>
<reference evidence="2" key="2">
    <citation type="submission" date="2020-09" db="EMBL/GenBank/DDBJ databases">
        <authorList>
            <person name="Sun Q."/>
            <person name="Ohkuma M."/>
        </authorList>
    </citation>
    <scope>NUCLEOTIDE SEQUENCE</scope>
    <source>
        <strain evidence="2">JCM 5016</strain>
    </source>
</reference>
<name>A0A918VES0_9ACTN</name>
<feature type="region of interest" description="Disordered" evidence="1">
    <location>
        <begin position="208"/>
        <end position="232"/>
    </location>
</feature>
<evidence type="ECO:0000256" key="1">
    <source>
        <dbReference type="SAM" id="MobiDB-lite"/>
    </source>
</evidence>
<dbReference type="Proteomes" id="UP000623010">
    <property type="component" value="Unassembled WGS sequence"/>
</dbReference>
<evidence type="ECO:0000313" key="2">
    <source>
        <dbReference type="EMBL" id="GGZ92015.1"/>
    </source>
</evidence>
<gene>
    <name evidence="2" type="ORF">GCM10010389_33240</name>
</gene>
<protein>
    <submittedName>
        <fullName evidence="2">Uncharacterized protein</fullName>
    </submittedName>
</protein>
<organism evidence="2 3">
    <name type="scientific">Streptomyces echinoruber</name>
    <dbReference type="NCBI Taxonomy" id="68898"/>
    <lineage>
        <taxon>Bacteria</taxon>
        <taxon>Bacillati</taxon>
        <taxon>Actinomycetota</taxon>
        <taxon>Actinomycetes</taxon>
        <taxon>Kitasatosporales</taxon>
        <taxon>Streptomycetaceae</taxon>
        <taxon>Streptomyces</taxon>
    </lineage>
</organism>
<comment type="caution">
    <text evidence="2">The sequence shown here is derived from an EMBL/GenBank/DDBJ whole genome shotgun (WGS) entry which is preliminary data.</text>
</comment>
<dbReference type="EMBL" id="BMWH01000012">
    <property type="protein sequence ID" value="GGZ92015.1"/>
    <property type="molecule type" value="Genomic_DNA"/>
</dbReference>
<accession>A0A918VES0</accession>
<proteinExistence type="predicted"/>
<dbReference type="AlphaFoldDB" id="A0A918VES0"/>
<keyword evidence="3" id="KW-1185">Reference proteome</keyword>
<sequence>MAVTTEELVPALEDVRQAHAAVFDRFRADAAVTPPGPHRDLLERGAAEAQDGLRRVQHQVRDLRPRGALGTAAGVTRWVSRGAVRTVMLPVTLGSKAVRGALPGGGPADARQLLRNAEDEYAAAARALAACRAGEVLAEEADDRATAELLGSLRRRDEELLRTLEDSLTRQARAVAAAADGFRPGEGNGGGLAGTTARTVRTVVGRARDLTRRGDRRTGGPAGGADLAEAETGPVPEQVLGAVRHEDELPIHGFSQLSTEQIKRRLPALSPADLAVIETYERTHAHRKGVLGAIERLRRQEP</sequence>
<reference evidence="2" key="1">
    <citation type="journal article" date="2014" name="Int. J. Syst. Evol. Microbiol.">
        <title>Complete genome sequence of Corynebacterium casei LMG S-19264T (=DSM 44701T), isolated from a smear-ripened cheese.</title>
        <authorList>
            <consortium name="US DOE Joint Genome Institute (JGI-PGF)"/>
            <person name="Walter F."/>
            <person name="Albersmeier A."/>
            <person name="Kalinowski J."/>
            <person name="Ruckert C."/>
        </authorList>
    </citation>
    <scope>NUCLEOTIDE SEQUENCE</scope>
    <source>
        <strain evidence="2">JCM 5016</strain>
    </source>
</reference>